<dbReference type="FunCoup" id="F1A2R3">
    <property type="interactions" value="937"/>
</dbReference>
<keyword evidence="2" id="KW-1133">Transmembrane helix</keyword>
<dbReference type="InParanoid" id="F1A2R3"/>
<gene>
    <name evidence="3" type="ORF">DICPUDRAFT_93134</name>
</gene>
<sequence>MSNPFDKNESTLTSTEVPKDQNGLTNSVLQSTLLKRVGGTPVEERLKKFPGEVDKISNESGSHCGASPFDLTKQDHSNIKSANNLQQLHNPSIGNTNGVNQSISLSSNQQRSISLEKIYNTNQNNQRHDDENFVSVPFSPPMQAFSLERTTSNSELPYMNPDGGIITNANTNRALGTSVGISNSTDPLLNPGIDRSYYNMNSRIGSNIPLDNANNDSDTRVTTAVRSSPQLENVEDEEDDGPMVNININPGPFAEPNGAEVPAVVRRRRNGDTIGITVMVAVILIIIGGCIAFLFI</sequence>
<dbReference type="OMA" id="NSELPYM"/>
<dbReference type="OrthoDB" id="10571796at2759"/>
<reference evidence="4" key="1">
    <citation type="journal article" date="2011" name="Genome Biol.">
        <title>Comparative genomics of the social amoebae Dictyostelium discoideum and Dictyostelium purpureum.</title>
        <authorList>
            <consortium name="US DOE Joint Genome Institute (JGI-PGF)"/>
            <person name="Sucgang R."/>
            <person name="Kuo A."/>
            <person name="Tian X."/>
            <person name="Salerno W."/>
            <person name="Parikh A."/>
            <person name="Feasley C.L."/>
            <person name="Dalin E."/>
            <person name="Tu H."/>
            <person name="Huang E."/>
            <person name="Barry K."/>
            <person name="Lindquist E."/>
            <person name="Shapiro H."/>
            <person name="Bruce D."/>
            <person name="Schmutz J."/>
            <person name="Salamov A."/>
            <person name="Fey P."/>
            <person name="Gaudet P."/>
            <person name="Anjard C."/>
            <person name="Babu M.M."/>
            <person name="Basu S."/>
            <person name="Bushmanova Y."/>
            <person name="van der Wel H."/>
            <person name="Katoh-Kurasawa M."/>
            <person name="Dinh C."/>
            <person name="Coutinho P.M."/>
            <person name="Saito T."/>
            <person name="Elias M."/>
            <person name="Schaap P."/>
            <person name="Kay R.R."/>
            <person name="Henrissat B."/>
            <person name="Eichinger L."/>
            <person name="Rivero F."/>
            <person name="Putnam N.H."/>
            <person name="West C.M."/>
            <person name="Loomis W.F."/>
            <person name="Chisholm R.L."/>
            <person name="Shaulsky G."/>
            <person name="Strassmann J.E."/>
            <person name="Queller D.C."/>
            <person name="Kuspa A."/>
            <person name="Grigoriev I.V."/>
        </authorList>
    </citation>
    <scope>NUCLEOTIDE SEQUENCE [LARGE SCALE GENOMIC DNA]</scope>
    <source>
        <strain evidence="4">QSDP1</strain>
    </source>
</reference>
<evidence type="ECO:0000256" key="1">
    <source>
        <dbReference type="SAM" id="MobiDB-lite"/>
    </source>
</evidence>
<name>F1A2R3_DICPU</name>
<evidence type="ECO:0000313" key="4">
    <source>
        <dbReference type="Proteomes" id="UP000001064"/>
    </source>
</evidence>
<proteinExistence type="predicted"/>
<evidence type="ECO:0000256" key="2">
    <source>
        <dbReference type="SAM" id="Phobius"/>
    </source>
</evidence>
<keyword evidence="2" id="KW-0812">Transmembrane</keyword>
<feature type="transmembrane region" description="Helical" evidence="2">
    <location>
        <begin position="274"/>
        <end position="295"/>
    </location>
</feature>
<organism evidence="3 4">
    <name type="scientific">Dictyostelium purpureum</name>
    <name type="common">Slime mold</name>
    <dbReference type="NCBI Taxonomy" id="5786"/>
    <lineage>
        <taxon>Eukaryota</taxon>
        <taxon>Amoebozoa</taxon>
        <taxon>Evosea</taxon>
        <taxon>Eumycetozoa</taxon>
        <taxon>Dictyostelia</taxon>
        <taxon>Dictyosteliales</taxon>
        <taxon>Dictyosteliaceae</taxon>
        <taxon>Dictyostelium</taxon>
    </lineage>
</organism>
<dbReference type="RefSeq" id="XP_003293961.1">
    <property type="nucleotide sequence ID" value="XM_003293913.1"/>
</dbReference>
<accession>F1A2R3</accession>
<feature type="region of interest" description="Disordered" evidence="1">
    <location>
        <begin position="1"/>
        <end position="25"/>
    </location>
</feature>
<dbReference type="EMBL" id="GL871422">
    <property type="protein sequence ID" value="EGC29517.1"/>
    <property type="molecule type" value="Genomic_DNA"/>
</dbReference>
<dbReference type="KEGG" id="dpp:DICPUDRAFT_93134"/>
<dbReference type="GeneID" id="10505279"/>
<dbReference type="Proteomes" id="UP000001064">
    <property type="component" value="Unassembled WGS sequence"/>
</dbReference>
<feature type="region of interest" description="Disordered" evidence="1">
    <location>
        <begin position="225"/>
        <end position="258"/>
    </location>
</feature>
<dbReference type="AlphaFoldDB" id="F1A2R3"/>
<dbReference type="eggNOG" id="ENOG502RHEB">
    <property type="taxonomic scope" value="Eukaryota"/>
</dbReference>
<dbReference type="VEuPathDB" id="AmoebaDB:DICPUDRAFT_93134"/>
<keyword evidence="2" id="KW-0472">Membrane</keyword>
<protein>
    <submittedName>
        <fullName evidence="3">Uncharacterized protein</fullName>
    </submittedName>
</protein>
<evidence type="ECO:0000313" key="3">
    <source>
        <dbReference type="EMBL" id="EGC29517.1"/>
    </source>
</evidence>
<keyword evidence="4" id="KW-1185">Reference proteome</keyword>